<dbReference type="InterPro" id="IPR038578">
    <property type="entry name" value="GT29-like_sf"/>
</dbReference>
<keyword evidence="10" id="KW-0333">Golgi apparatus</keyword>
<dbReference type="Pfam" id="PF00777">
    <property type="entry name" value="Glyco_transf_29"/>
    <property type="match status" value="1"/>
</dbReference>
<accession>A0A384AWU6</accession>
<gene>
    <name evidence="15" type="primary">ST8SIA4</name>
</gene>
<keyword evidence="4" id="KW-0964">Secreted</keyword>
<dbReference type="STRING" id="310752.A0A384AWU6"/>
<sequence length="459" mass="52789">MYKVSLREKNLSPREAARSDRVRAGGNRERVRWAALEDRGSLAAEDPRDLLLRSQLHALLPFYRSTPPPHSPRLHLPKTEPLYEEKVRELGQPRLSRAPKMRSIRKRWTICTISLLLIFYKTKEIARTEEHQETQLIGDGELCLSRSLVNSSDKIIRKAGSSVFQHSVEGWKINSSLVLEIRKNILRFLDAERDVSVVKSSFKPGDVIHYVLDRRRTLNISQDLHSLLPEVSPMKNRRFKTCAVVGNSGILLDSECGKEIDSHNFVIRCNLAPVVEFAADVGTKSDFITMNPSVVQRAFGGFRNESDREKFVHRLSMLNDSVLWIPAFMVKGGEKHVEWVNALILKNKLKVRTAYPSLRLIHAVRGYWLTNKVPIKRPSTGLLMYTLATRFCDEIHLYGFWPFPKDLNGKAVKYHYYDDLKYRYFSSASPHRMPLEFKTLNVLHNRGALKLTTGKCIKQ</sequence>
<dbReference type="Gene3D" id="3.90.1480.20">
    <property type="entry name" value="Glycosyl transferase family 29"/>
    <property type="match status" value="1"/>
</dbReference>
<dbReference type="GO" id="GO:0006491">
    <property type="term" value="P:N-glycan processing"/>
    <property type="evidence" value="ECO:0007669"/>
    <property type="project" value="TreeGrafter"/>
</dbReference>
<comment type="similarity">
    <text evidence="3">Belongs to the glycosyltransferase 29 family.</text>
</comment>
<proteinExistence type="inferred from homology"/>
<dbReference type="AlphaFoldDB" id="A0A384AWU6"/>
<evidence type="ECO:0000256" key="9">
    <source>
        <dbReference type="ARBA" id="ARBA00022989"/>
    </source>
</evidence>
<evidence type="ECO:0000256" key="7">
    <source>
        <dbReference type="ARBA" id="ARBA00022692"/>
    </source>
</evidence>
<organism evidence="14 15">
    <name type="scientific">Balaenoptera acutorostrata</name>
    <name type="common">Common minke whale</name>
    <name type="synonym">Balaena rostrata</name>
    <dbReference type="NCBI Taxonomy" id="9767"/>
    <lineage>
        <taxon>Eukaryota</taxon>
        <taxon>Metazoa</taxon>
        <taxon>Chordata</taxon>
        <taxon>Craniata</taxon>
        <taxon>Vertebrata</taxon>
        <taxon>Euteleostomi</taxon>
        <taxon>Mammalia</taxon>
        <taxon>Eutheria</taxon>
        <taxon>Laurasiatheria</taxon>
        <taxon>Artiodactyla</taxon>
        <taxon>Whippomorpha</taxon>
        <taxon>Cetacea</taxon>
        <taxon>Mysticeti</taxon>
        <taxon>Balaenopteridae</taxon>
        <taxon>Balaenoptera</taxon>
    </lineage>
</organism>
<keyword evidence="8" id="KW-0735">Signal-anchor</keyword>
<evidence type="ECO:0000256" key="13">
    <source>
        <dbReference type="SAM" id="MobiDB-lite"/>
    </source>
</evidence>
<evidence type="ECO:0000313" key="15">
    <source>
        <dbReference type="RefSeq" id="XP_007191877.3"/>
    </source>
</evidence>
<dbReference type="PANTHER" id="PTHR11987:SF48">
    <property type="entry name" value="CMP-N-ACETYLNEURAMINATE-POLY-ALPHA-2,8-SIALYLTRANSFERASE"/>
    <property type="match status" value="1"/>
</dbReference>
<keyword evidence="12" id="KW-0325">Glycoprotein</keyword>
<evidence type="ECO:0000256" key="10">
    <source>
        <dbReference type="ARBA" id="ARBA00023034"/>
    </source>
</evidence>
<dbReference type="Proteomes" id="UP001652580">
    <property type="component" value="Chromosome 2"/>
</dbReference>
<dbReference type="KEGG" id="bacu:103007524"/>
<evidence type="ECO:0000256" key="3">
    <source>
        <dbReference type="ARBA" id="ARBA00006003"/>
    </source>
</evidence>
<dbReference type="FunCoup" id="A0A384AWU6">
    <property type="interactions" value="329"/>
</dbReference>
<reference evidence="15" key="2">
    <citation type="submission" date="2025-08" db="UniProtKB">
        <authorList>
            <consortium name="RefSeq"/>
        </authorList>
    </citation>
    <scope>IDENTIFICATION</scope>
</reference>
<evidence type="ECO:0000256" key="4">
    <source>
        <dbReference type="ARBA" id="ARBA00022525"/>
    </source>
</evidence>
<dbReference type="RefSeq" id="XP_007191877.3">
    <property type="nucleotide sequence ID" value="XM_007191815.3"/>
</dbReference>
<evidence type="ECO:0000256" key="12">
    <source>
        <dbReference type="ARBA" id="ARBA00023180"/>
    </source>
</evidence>
<dbReference type="InterPro" id="IPR001675">
    <property type="entry name" value="Glyco_trans_29"/>
</dbReference>
<evidence type="ECO:0000256" key="1">
    <source>
        <dbReference type="ARBA" id="ARBA00004323"/>
    </source>
</evidence>
<keyword evidence="9" id="KW-1133">Transmembrane helix</keyword>
<evidence type="ECO:0000256" key="6">
    <source>
        <dbReference type="ARBA" id="ARBA00022679"/>
    </source>
</evidence>
<evidence type="ECO:0000256" key="2">
    <source>
        <dbReference type="ARBA" id="ARBA00004613"/>
    </source>
</evidence>
<dbReference type="InParanoid" id="A0A384AWU6"/>
<keyword evidence="6" id="KW-0808">Transferase</keyword>
<comment type="subcellular location">
    <subcellularLocation>
        <location evidence="1">Golgi apparatus membrane</location>
        <topology evidence="1">Single-pass type II membrane protein</topology>
    </subcellularLocation>
    <subcellularLocation>
        <location evidence="2">Secreted</location>
    </subcellularLocation>
</comment>
<keyword evidence="14" id="KW-1185">Reference proteome</keyword>
<keyword evidence="11" id="KW-0472">Membrane</keyword>
<dbReference type="GO" id="GO:0003828">
    <property type="term" value="F:alpha-N-acetylneuraminate alpha-2,8-sialyltransferase activity"/>
    <property type="evidence" value="ECO:0007669"/>
    <property type="project" value="TreeGrafter"/>
</dbReference>
<keyword evidence="7" id="KW-0812">Transmembrane</keyword>
<evidence type="ECO:0000313" key="14">
    <source>
        <dbReference type="Proteomes" id="UP001652580"/>
    </source>
</evidence>
<protein>
    <submittedName>
        <fullName evidence="15">LOW QUALITY PROTEIN: CMP-N-acetylneuraminate-poly-alpha-2,8-sialyltransferase</fullName>
    </submittedName>
</protein>
<dbReference type="GO" id="GO:0005576">
    <property type="term" value="C:extracellular region"/>
    <property type="evidence" value="ECO:0007669"/>
    <property type="project" value="UniProtKB-SubCell"/>
</dbReference>
<keyword evidence="5" id="KW-0328">Glycosyltransferase</keyword>
<dbReference type="GO" id="GO:0009311">
    <property type="term" value="P:oligosaccharide metabolic process"/>
    <property type="evidence" value="ECO:0007669"/>
    <property type="project" value="TreeGrafter"/>
</dbReference>
<evidence type="ECO:0000256" key="8">
    <source>
        <dbReference type="ARBA" id="ARBA00022968"/>
    </source>
</evidence>
<name>A0A384AWU6_BALAC</name>
<reference evidence="14" key="1">
    <citation type="submission" date="2025-05" db="UniProtKB">
        <authorList>
            <consortium name="RefSeq"/>
        </authorList>
    </citation>
    <scope>NUCLEOTIDE SEQUENCE [LARGE SCALE GENOMIC DNA]</scope>
</reference>
<dbReference type="GO" id="GO:0000139">
    <property type="term" value="C:Golgi membrane"/>
    <property type="evidence" value="ECO:0007669"/>
    <property type="project" value="UniProtKB-SubCell"/>
</dbReference>
<dbReference type="CDD" id="cd23988">
    <property type="entry name" value="GT29_ST8SIA4"/>
    <property type="match status" value="1"/>
</dbReference>
<dbReference type="PANTHER" id="PTHR11987">
    <property type="entry name" value="ALPHA-2,8-SIALYLTRANSFERASE"/>
    <property type="match status" value="1"/>
</dbReference>
<dbReference type="GeneID" id="103007524"/>
<dbReference type="InterPro" id="IPR050943">
    <property type="entry name" value="Glycosyltr_29_Sialyltrsf"/>
</dbReference>
<feature type="region of interest" description="Disordered" evidence="13">
    <location>
        <begin position="1"/>
        <end position="23"/>
    </location>
</feature>
<evidence type="ECO:0000256" key="11">
    <source>
        <dbReference type="ARBA" id="ARBA00023136"/>
    </source>
</evidence>
<evidence type="ECO:0000256" key="5">
    <source>
        <dbReference type="ARBA" id="ARBA00022676"/>
    </source>
</evidence>